<keyword evidence="2" id="KW-1185">Reference proteome</keyword>
<comment type="caution">
    <text evidence="1">The sequence shown here is derived from an EMBL/GenBank/DDBJ whole genome shotgun (WGS) entry which is preliminary data.</text>
</comment>
<evidence type="ECO:0000313" key="2">
    <source>
        <dbReference type="Proteomes" id="UP001159427"/>
    </source>
</evidence>
<proteinExistence type="predicted"/>
<accession>A0ABN8SN15</accession>
<name>A0ABN8SN15_9CNID</name>
<gene>
    <name evidence="1" type="ORF">PEVE_00024758</name>
</gene>
<reference evidence="1 2" key="1">
    <citation type="submission" date="2022-05" db="EMBL/GenBank/DDBJ databases">
        <authorList>
            <consortium name="Genoscope - CEA"/>
            <person name="William W."/>
        </authorList>
    </citation>
    <scope>NUCLEOTIDE SEQUENCE [LARGE SCALE GENOMIC DNA]</scope>
</reference>
<organism evidence="1 2">
    <name type="scientific">Porites evermanni</name>
    <dbReference type="NCBI Taxonomy" id="104178"/>
    <lineage>
        <taxon>Eukaryota</taxon>
        <taxon>Metazoa</taxon>
        <taxon>Cnidaria</taxon>
        <taxon>Anthozoa</taxon>
        <taxon>Hexacorallia</taxon>
        <taxon>Scleractinia</taxon>
        <taxon>Fungiina</taxon>
        <taxon>Poritidae</taxon>
        <taxon>Porites</taxon>
    </lineage>
</organism>
<evidence type="ECO:0000313" key="1">
    <source>
        <dbReference type="EMBL" id="CAH3192863.1"/>
    </source>
</evidence>
<sequence>SGAKRHKDGHFYRLSLDECASLVRWGDPNKLPGGYSLKVSYNDIIFYMPIPLRCLCSVEMSGRSGCQGEVKVHGEAPSCFGWCGLFGVDCCPDFRILKQWRPQQPNNHSHYRDRRVTIGVLMPPWERKMFVHIHIDPTVPLPVARDFVALLQKNFPESN</sequence>
<dbReference type="EMBL" id="CALNXI010003314">
    <property type="protein sequence ID" value="CAH3192863.1"/>
    <property type="molecule type" value="Genomic_DNA"/>
</dbReference>
<protein>
    <submittedName>
        <fullName evidence="1">Uncharacterized protein</fullName>
    </submittedName>
</protein>
<feature type="non-terminal residue" evidence="1">
    <location>
        <position position="1"/>
    </location>
</feature>
<dbReference type="Proteomes" id="UP001159427">
    <property type="component" value="Unassembled WGS sequence"/>
</dbReference>